<name>A0A445MVF7_9BACT</name>
<organism evidence="2">
    <name type="scientific">uncultured Desulfobacterium sp</name>
    <dbReference type="NCBI Taxonomy" id="201089"/>
    <lineage>
        <taxon>Bacteria</taxon>
        <taxon>Pseudomonadati</taxon>
        <taxon>Thermodesulfobacteriota</taxon>
        <taxon>Desulfobacteria</taxon>
        <taxon>Desulfobacterales</taxon>
        <taxon>Desulfobacteriaceae</taxon>
        <taxon>Desulfobacterium</taxon>
        <taxon>environmental samples</taxon>
    </lineage>
</organism>
<evidence type="ECO:0000256" key="1">
    <source>
        <dbReference type="SAM" id="MobiDB-lite"/>
    </source>
</evidence>
<proteinExistence type="predicted"/>
<dbReference type="EMBL" id="OJIN01000101">
    <property type="protein sequence ID" value="SPD73455.1"/>
    <property type="molecule type" value="Genomic_DNA"/>
</dbReference>
<accession>A0A445MVF7</accession>
<evidence type="ECO:0000313" key="2">
    <source>
        <dbReference type="EMBL" id="SPD73455.1"/>
    </source>
</evidence>
<protein>
    <submittedName>
        <fullName evidence="2">Uncharacterized protein</fullName>
    </submittedName>
</protein>
<feature type="region of interest" description="Disordered" evidence="1">
    <location>
        <begin position="1"/>
        <end position="27"/>
    </location>
</feature>
<gene>
    <name evidence="2" type="ORF">PITCH_A190031</name>
</gene>
<dbReference type="AlphaFoldDB" id="A0A445MVF7"/>
<reference evidence="2" key="1">
    <citation type="submission" date="2018-01" db="EMBL/GenBank/DDBJ databases">
        <authorList>
            <person name="Regsiter A."/>
            <person name="William W."/>
        </authorList>
    </citation>
    <scope>NUCLEOTIDE SEQUENCE</scope>
    <source>
        <strain evidence="2">TRIP AH-1</strain>
    </source>
</reference>
<sequence>MRLSIEPTKNHYLNTIENGPHKSASLK</sequence>